<organism evidence="2 3">
    <name type="scientific">Asticcacaulis biprosthecium C19</name>
    <dbReference type="NCBI Taxonomy" id="715226"/>
    <lineage>
        <taxon>Bacteria</taxon>
        <taxon>Pseudomonadati</taxon>
        <taxon>Pseudomonadota</taxon>
        <taxon>Alphaproteobacteria</taxon>
        <taxon>Caulobacterales</taxon>
        <taxon>Caulobacteraceae</taxon>
        <taxon>Asticcacaulis</taxon>
    </lineage>
</organism>
<reference evidence="3" key="1">
    <citation type="submission" date="2011-03" db="EMBL/GenBank/DDBJ databases">
        <title>Draft genome sequence of Brevundimonas diminuta.</title>
        <authorList>
            <person name="Brown P.J.B."/>
            <person name="Buechlein A."/>
            <person name="Hemmerich C."/>
            <person name="Brun Y.V."/>
        </authorList>
    </citation>
    <scope>NUCLEOTIDE SEQUENCE [LARGE SCALE GENOMIC DNA]</scope>
    <source>
        <strain evidence="3">C19</strain>
    </source>
</reference>
<accession>F4QFX3</accession>
<evidence type="ECO:0000259" key="1">
    <source>
        <dbReference type="PROSITE" id="PS50846"/>
    </source>
</evidence>
<keyword evidence="3" id="KW-1185">Reference proteome</keyword>
<gene>
    <name evidence="2" type="ORF">ABI_00160</name>
</gene>
<dbReference type="GO" id="GO:0046872">
    <property type="term" value="F:metal ion binding"/>
    <property type="evidence" value="ECO:0007669"/>
    <property type="project" value="InterPro"/>
</dbReference>
<sequence>MKYHIETMVCGGCVRSVTKIAQNLDPTAKVEADVVERTVEISSDQTDEITKALALAGFEATQIAA</sequence>
<dbReference type="HOGENOM" id="CLU_134973_5_0_5"/>
<protein>
    <submittedName>
        <fullName evidence="2">Heavy-metal-associated domain protein</fullName>
    </submittedName>
</protein>
<evidence type="ECO:0000313" key="2">
    <source>
        <dbReference type="EMBL" id="EGF93784.1"/>
    </source>
</evidence>
<dbReference type="RefSeq" id="WP_006270746.1">
    <property type="nucleotide sequence ID" value="NZ_GL883076.1"/>
</dbReference>
<dbReference type="PROSITE" id="PS50846">
    <property type="entry name" value="HMA_2"/>
    <property type="match status" value="1"/>
</dbReference>
<dbReference type="SUPFAM" id="SSF55008">
    <property type="entry name" value="HMA, heavy metal-associated domain"/>
    <property type="match status" value="1"/>
</dbReference>
<dbReference type="CDD" id="cd00371">
    <property type="entry name" value="HMA"/>
    <property type="match status" value="1"/>
</dbReference>
<dbReference type="STRING" id="715226.ABI_00160"/>
<dbReference type="Proteomes" id="UP000006512">
    <property type="component" value="Unassembled WGS sequence"/>
</dbReference>
<dbReference type="Gene3D" id="3.30.70.100">
    <property type="match status" value="1"/>
</dbReference>
<dbReference type="AlphaFoldDB" id="F4QFX3"/>
<proteinExistence type="predicted"/>
<dbReference type="OrthoDB" id="9801832at2"/>
<dbReference type="EMBL" id="GL883076">
    <property type="protein sequence ID" value="EGF93784.1"/>
    <property type="molecule type" value="Genomic_DNA"/>
</dbReference>
<dbReference type="InterPro" id="IPR036163">
    <property type="entry name" value="HMA_dom_sf"/>
</dbReference>
<evidence type="ECO:0000313" key="3">
    <source>
        <dbReference type="Proteomes" id="UP000006512"/>
    </source>
</evidence>
<feature type="domain" description="HMA" evidence="1">
    <location>
        <begin position="1"/>
        <end position="61"/>
    </location>
</feature>
<name>F4QFX3_9CAUL</name>
<dbReference type="InterPro" id="IPR006121">
    <property type="entry name" value="HMA_dom"/>
</dbReference>
<dbReference type="Pfam" id="PF00403">
    <property type="entry name" value="HMA"/>
    <property type="match status" value="1"/>
</dbReference>
<dbReference type="eggNOG" id="COG2608">
    <property type="taxonomic scope" value="Bacteria"/>
</dbReference>